<dbReference type="InterPro" id="IPR010281">
    <property type="entry name" value="DUF885"/>
</dbReference>
<gene>
    <name evidence="1" type="ORF">IB75_07235</name>
</gene>
<comment type="caution">
    <text evidence="1">The sequence shown here is derived from an EMBL/GenBank/DDBJ whole genome shotgun (WGS) entry which is preliminary data.</text>
</comment>
<evidence type="ECO:0008006" key="3">
    <source>
        <dbReference type="Google" id="ProtNLM"/>
    </source>
</evidence>
<dbReference type="PANTHER" id="PTHR33361">
    <property type="entry name" value="GLR0591 PROTEIN"/>
    <property type="match status" value="1"/>
</dbReference>
<dbReference type="HOGENOM" id="CLU_028527_0_0_6"/>
<name>A0A0E2Z7N7_9GAMM</name>
<protein>
    <recommendedName>
        <fullName evidence="3">DUF885 domain-containing protein</fullName>
    </recommendedName>
</protein>
<sequence length="575" mass="65657">MRKNFSPFLGSAVLLFLTLLLLFPGIPETRAAENNTHWDAFVHNFVEKYFAANPDFAVRAGRHEFDGKLPDWSPEALAKEVARLRSERQRALAFEVASLTASQRFERDYLVAWIDKDLFWLETAEWPYRNPAFYTQELDPNVYLSRPYAPLEERMRAYIAYAEAIPAAAKQIRHNLRTPLPRTYVDIGEKVFGGLAAYYERDAPAIFSTVENERLQRKFRAANRHAIRAMKELQQWLQTQRTNATSDFALGAPLFRALLREAEGVKISLERLEQIGRQDLKRNLVALQKACGNYAPSKTVSECIEKARAVKPEKGPVEEARRQLQKLKEFVIAKDLVTIPSAEQAQVAASPPYMQWNFAYIDIPGPFDKGLPAIYYVAPPDPAWSKAEREDYLADKADLLFVSVHEVWPGHFLQFLHSNRVASPLGKLFVGYGFAEGWAHYVEEMMWKAGLGHGDPEIHIGQLLNALLRNVRYLSAIGLHTQRMTLEESERMFQEFAHQDVGTARQQAARGTFDPAYITYTLGKLMIKKLREEWTATRGEREGWRVFHDKFLSYGGPPIPLIRKEMLGENAGPAL</sequence>
<evidence type="ECO:0000313" key="2">
    <source>
        <dbReference type="Proteomes" id="UP000028839"/>
    </source>
</evidence>
<proteinExistence type="predicted"/>
<evidence type="ECO:0000313" key="1">
    <source>
        <dbReference type="EMBL" id="KFI19605.1"/>
    </source>
</evidence>
<dbReference type="AlphaFoldDB" id="A0A0E2Z7N7"/>
<dbReference type="PANTHER" id="PTHR33361:SF15">
    <property type="entry name" value="DUF885 FAMILY LIPOPROTEIN"/>
    <property type="match status" value="1"/>
</dbReference>
<dbReference type="Proteomes" id="UP000028839">
    <property type="component" value="Unassembled WGS sequence"/>
</dbReference>
<reference evidence="1 2" key="1">
    <citation type="submission" date="2014-07" db="EMBL/GenBank/DDBJ databases">
        <title>Comparative analysis of Nitrosococcus oceani genome inventories of strains from Pacific and Atlantic gyres.</title>
        <authorList>
            <person name="Lim C.K."/>
            <person name="Wang L."/>
            <person name="Sayavedra-Soto L.A."/>
            <person name="Klotz M.G."/>
        </authorList>
    </citation>
    <scope>NUCLEOTIDE SEQUENCE [LARGE SCALE GENOMIC DNA]</scope>
    <source>
        <strain evidence="1 2">C-27</strain>
    </source>
</reference>
<dbReference type="Pfam" id="PF05960">
    <property type="entry name" value="DUF885"/>
    <property type="match status" value="1"/>
</dbReference>
<dbReference type="OrthoDB" id="9769898at2"/>
<dbReference type="EMBL" id="JPGN01000043">
    <property type="protein sequence ID" value="KFI19605.1"/>
    <property type="molecule type" value="Genomic_DNA"/>
</dbReference>
<organism evidence="1 2">
    <name type="scientific">Nitrosococcus oceani C-27</name>
    <dbReference type="NCBI Taxonomy" id="314279"/>
    <lineage>
        <taxon>Bacteria</taxon>
        <taxon>Pseudomonadati</taxon>
        <taxon>Pseudomonadota</taxon>
        <taxon>Gammaproteobacteria</taxon>
        <taxon>Chromatiales</taxon>
        <taxon>Chromatiaceae</taxon>
        <taxon>Nitrosococcus</taxon>
    </lineage>
</organism>
<accession>A0A0E2Z7N7</accession>